<organism evidence="2 3">
    <name type="scientific">Entotheonella factor</name>
    <dbReference type="NCBI Taxonomy" id="1429438"/>
    <lineage>
        <taxon>Bacteria</taxon>
        <taxon>Pseudomonadati</taxon>
        <taxon>Nitrospinota/Tectimicrobiota group</taxon>
        <taxon>Candidatus Tectimicrobiota</taxon>
        <taxon>Candidatus Entotheonellia</taxon>
        <taxon>Candidatus Entotheonellales</taxon>
        <taxon>Candidatus Entotheonellaceae</taxon>
        <taxon>Candidatus Entotheonella</taxon>
    </lineage>
</organism>
<evidence type="ECO:0000313" key="2">
    <source>
        <dbReference type="EMBL" id="ETW99322.1"/>
    </source>
</evidence>
<dbReference type="Proteomes" id="UP000019141">
    <property type="component" value="Unassembled WGS sequence"/>
</dbReference>
<comment type="caution">
    <text evidence="2">The sequence shown here is derived from an EMBL/GenBank/DDBJ whole genome shotgun (WGS) entry which is preliminary data.</text>
</comment>
<keyword evidence="3" id="KW-1185">Reference proteome</keyword>
<name>W4LMZ5_ENTF1</name>
<dbReference type="GO" id="GO:0047355">
    <property type="term" value="F:CDP-glycerol glycerophosphotransferase activity"/>
    <property type="evidence" value="ECO:0007669"/>
    <property type="project" value="InterPro"/>
</dbReference>
<gene>
    <name evidence="2" type="ORF">ETSY1_15460</name>
</gene>
<protein>
    <recommendedName>
        <fullName evidence="4">CDP-glycerol glycerophosphotransferase</fullName>
    </recommendedName>
</protein>
<dbReference type="SUPFAM" id="SSF53756">
    <property type="entry name" value="UDP-Glycosyltransferase/glycogen phosphorylase"/>
    <property type="match status" value="1"/>
</dbReference>
<proteinExistence type="predicted"/>
<feature type="region of interest" description="Disordered" evidence="1">
    <location>
        <begin position="360"/>
        <end position="391"/>
    </location>
</feature>
<dbReference type="AlphaFoldDB" id="W4LMZ5"/>
<dbReference type="EMBL" id="AZHW01000461">
    <property type="protein sequence ID" value="ETW99322.1"/>
    <property type="molecule type" value="Genomic_DNA"/>
</dbReference>
<dbReference type="GO" id="GO:0016020">
    <property type="term" value="C:membrane"/>
    <property type="evidence" value="ECO:0007669"/>
    <property type="project" value="InterPro"/>
</dbReference>
<evidence type="ECO:0008006" key="4">
    <source>
        <dbReference type="Google" id="ProtNLM"/>
    </source>
</evidence>
<dbReference type="InterPro" id="IPR043148">
    <property type="entry name" value="TagF_C"/>
</dbReference>
<reference evidence="2 3" key="1">
    <citation type="journal article" date="2014" name="Nature">
        <title>An environmental bacterial taxon with a large and distinct metabolic repertoire.</title>
        <authorList>
            <person name="Wilson M.C."/>
            <person name="Mori T."/>
            <person name="Ruckert C."/>
            <person name="Uria A.R."/>
            <person name="Helf M.J."/>
            <person name="Takada K."/>
            <person name="Gernert C."/>
            <person name="Steffens U.A."/>
            <person name="Heycke N."/>
            <person name="Schmitt S."/>
            <person name="Rinke C."/>
            <person name="Helfrich E.J."/>
            <person name="Brachmann A.O."/>
            <person name="Gurgui C."/>
            <person name="Wakimoto T."/>
            <person name="Kracht M."/>
            <person name="Crusemann M."/>
            <person name="Hentschel U."/>
            <person name="Abe I."/>
            <person name="Matsunaga S."/>
            <person name="Kalinowski J."/>
            <person name="Takeyama H."/>
            <person name="Piel J."/>
        </authorList>
    </citation>
    <scope>NUCLEOTIDE SEQUENCE [LARGE SCALE GENOMIC DNA]</scope>
    <source>
        <strain evidence="3">TSY1</strain>
    </source>
</reference>
<evidence type="ECO:0000256" key="1">
    <source>
        <dbReference type="SAM" id="MobiDB-lite"/>
    </source>
</evidence>
<dbReference type="Gene3D" id="3.40.50.12580">
    <property type="match status" value="1"/>
</dbReference>
<dbReference type="HOGENOM" id="CLU_780148_0_0_7"/>
<dbReference type="Pfam" id="PF04464">
    <property type="entry name" value="Glyphos_transf"/>
    <property type="match status" value="1"/>
</dbReference>
<accession>W4LMZ5</accession>
<evidence type="ECO:0000313" key="3">
    <source>
        <dbReference type="Proteomes" id="UP000019141"/>
    </source>
</evidence>
<sequence>MIKLLFEVGHLYHRAALDPLFHVFRQDPCYEIAFACSYDAEGRLGMFNRSLRHELEARFRDEGLTVARDTRGFDVVIVGDTVREPQRYGPTLLCFVNHGTGFKNILYRNLRAQPHTRYQIFVEGDYRVHQIRLANVEGCSTVHKVGLPKLDPLFWPGYPTRTEILHRLGLDPERPTVLFAPTYKPTCIDHVRESIVEATRGYNLIIKLHQYSWRGKYAPHWHHTIYERAVARAPHAVLIPVDDYNILPYMHAADTLISEASSTIFDFLALDKTGIIYVLSHEALRHHDGEPLLSEDPQQFLLGAFLHIHHPDEIRDAIAEALRPDPERRRMAQQYRDEYFYGLDGQAALRTKATIERLLQEGGHINDPQEGPRLRRRKWTRPSGPYMTVRP</sequence>
<dbReference type="InterPro" id="IPR007554">
    <property type="entry name" value="Glycerophosphate_synth"/>
</dbReference>